<comment type="caution">
    <text evidence="2">The sequence shown here is derived from an EMBL/GenBank/DDBJ whole genome shotgun (WGS) entry which is preliminary data.</text>
</comment>
<evidence type="ECO:0008006" key="4">
    <source>
        <dbReference type="Google" id="ProtNLM"/>
    </source>
</evidence>
<dbReference type="Proteomes" id="UP000011134">
    <property type="component" value="Unassembled WGS sequence"/>
</dbReference>
<gene>
    <name evidence="2" type="ORF">C942_02942</name>
</gene>
<evidence type="ECO:0000256" key="1">
    <source>
        <dbReference type="SAM" id="SignalP"/>
    </source>
</evidence>
<feature type="chain" id="PRO_5003993660" description="Lipoprotein" evidence="1">
    <location>
        <begin position="22"/>
        <end position="111"/>
    </location>
</feature>
<evidence type="ECO:0000313" key="2">
    <source>
        <dbReference type="EMBL" id="ELR64122.1"/>
    </source>
</evidence>
<dbReference type="RefSeq" id="WP_007468787.1">
    <property type="nucleotide sequence ID" value="NZ_AMZO01000032.1"/>
</dbReference>
<dbReference type="EMBL" id="AMZO01000032">
    <property type="protein sequence ID" value="ELR64122.1"/>
    <property type="molecule type" value="Genomic_DNA"/>
</dbReference>
<dbReference type="AlphaFoldDB" id="L8J9I0"/>
<protein>
    <recommendedName>
        <fullName evidence="4">Lipoprotein</fullName>
    </recommendedName>
</protein>
<name>L8J9I0_9GAMM</name>
<evidence type="ECO:0000313" key="3">
    <source>
        <dbReference type="Proteomes" id="UP000011134"/>
    </source>
</evidence>
<proteinExistence type="predicted"/>
<keyword evidence="3" id="KW-1185">Reference proteome</keyword>
<reference evidence="2 3" key="1">
    <citation type="submission" date="2012-12" db="EMBL/GenBank/DDBJ databases">
        <title>Genome Assembly of Photobacterium sp. AK15.</title>
        <authorList>
            <person name="Khatri I."/>
            <person name="Vaidya B."/>
            <person name="Srinivas T.N.R."/>
            <person name="Subramanian S."/>
            <person name="Pinnaka A."/>
        </authorList>
    </citation>
    <scope>NUCLEOTIDE SEQUENCE [LARGE SCALE GENOMIC DNA]</scope>
    <source>
        <strain evidence="2 3">AK15</strain>
    </source>
</reference>
<organism evidence="2 3">
    <name type="scientific">Photobacterium marinum</name>
    <dbReference type="NCBI Taxonomy" id="1056511"/>
    <lineage>
        <taxon>Bacteria</taxon>
        <taxon>Pseudomonadati</taxon>
        <taxon>Pseudomonadota</taxon>
        <taxon>Gammaproteobacteria</taxon>
        <taxon>Vibrionales</taxon>
        <taxon>Vibrionaceae</taxon>
        <taxon>Photobacterium</taxon>
    </lineage>
</organism>
<keyword evidence="1" id="KW-0732">Signal</keyword>
<dbReference type="OrthoDB" id="5815849at2"/>
<dbReference type="PATRIC" id="fig|1056511.3.peg.3866"/>
<sequence length="111" mass="12448">MKRIICLLSCLLIWGCSSTKAPSSLTLFFSPEQISLTAEQQRKITDFLNQNPYHQLTAQVAPAALENPFQALIQGQKRIQAVNKLSATQDIPLHLEYAPQQTADTLILKRQ</sequence>
<feature type="signal peptide" evidence="1">
    <location>
        <begin position="1"/>
        <end position="21"/>
    </location>
</feature>
<accession>L8J9I0</accession>